<evidence type="ECO:0000256" key="1">
    <source>
        <dbReference type="SAM" id="MobiDB-lite"/>
    </source>
</evidence>
<sequence length="121" mass="13053">ARPPARRHGPPRPGGRRALRRPRGGRPGGHLVVQPRLRGQRQRPDLPGGVVRQPRQLLRRRRRHRRGRRRLRPLRARGRPAALAVGAPGAGAADLRRGAGLHLPAVPRAAGAAPRPAGGAL</sequence>
<dbReference type="EMBL" id="CADCUY010000100">
    <property type="protein sequence ID" value="CAA9392587.1"/>
    <property type="molecule type" value="Genomic_DNA"/>
</dbReference>
<feature type="compositionally biased region" description="Basic residues" evidence="1">
    <location>
        <begin position="1"/>
        <end position="24"/>
    </location>
</feature>
<feature type="compositionally biased region" description="Low complexity" evidence="1">
    <location>
        <begin position="79"/>
        <end position="90"/>
    </location>
</feature>
<feature type="region of interest" description="Disordered" evidence="1">
    <location>
        <begin position="1"/>
        <end position="90"/>
    </location>
</feature>
<reference evidence="2" key="1">
    <citation type="submission" date="2020-02" db="EMBL/GenBank/DDBJ databases">
        <authorList>
            <person name="Meier V. D."/>
        </authorList>
    </citation>
    <scope>NUCLEOTIDE SEQUENCE</scope>
    <source>
        <strain evidence="2">AVDCRST_MAG35</strain>
    </source>
</reference>
<dbReference type="AlphaFoldDB" id="A0A6J4NR81"/>
<feature type="non-terminal residue" evidence="2">
    <location>
        <position position="121"/>
    </location>
</feature>
<evidence type="ECO:0000313" key="2">
    <source>
        <dbReference type="EMBL" id="CAA9392587.1"/>
    </source>
</evidence>
<organism evidence="2">
    <name type="scientific">uncultured Quadrisphaera sp</name>
    <dbReference type="NCBI Taxonomy" id="904978"/>
    <lineage>
        <taxon>Bacteria</taxon>
        <taxon>Bacillati</taxon>
        <taxon>Actinomycetota</taxon>
        <taxon>Actinomycetes</taxon>
        <taxon>Kineosporiales</taxon>
        <taxon>Kineosporiaceae</taxon>
        <taxon>Quadrisphaera</taxon>
        <taxon>environmental samples</taxon>
    </lineage>
</organism>
<feature type="non-terminal residue" evidence="2">
    <location>
        <position position="1"/>
    </location>
</feature>
<protein>
    <submittedName>
        <fullName evidence="2">Uncharacterized protein</fullName>
    </submittedName>
</protein>
<name>A0A6J4NR81_9ACTN</name>
<gene>
    <name evidence="2" type="ORF">AVDCRST_MAG35-475</name>
</gene>
<feature type="compositionally biased region" description="Basic residues" evidence="1">
    <location>
        <begin position="57"/>
        <end position="78"/>
    </location>
</feature>
<proteinExistence type="predicted"/>
<accession>A0A6J4NR81</accession>